<feature type="active site" description="Proton donor" evidence="9">
    <location>
        <position position="622"/>
    </location>
</feature>
<evidence type="ECO:0000256" key="6">
    <source>
        <dbReference type="ARBA" id="ARBA00022970"/>
    </source>
</evidence>
<feature type="transmembrane region" description="Helical" evidence="13">
    <location>
        <begin position="1209"/>
        <end position="1235"/>
    </location>
</feature>
<feature type="active site" description="Proton donor" evidence="9">
    <location>
        <position position="349"/>
    </location>
</feature>
<evidence type="ECO:0000256" key="10">
    <source>
        <dbReference type="PIRSR" id="PIRSR601382-3"/>
    </source>
</evidence>
<dbReference type="InterPro" id="IPR001382">
    <property type="entry name" value="Glyco_hydro_47"/>
</dbReference>
<dbReference type="Pfam" id="PF00324">
    <property type="entry name" value="AA_permease"/>
    <property type="match status" value="1"/>
</dbReference>
<feature type="transmembrane region" description="Helical" evidence="13">
    <location>
        <begin position="1269"/>
        <end position="1286"/>
    </location>
</feature>
<feature type="transmembrane region" description="Helical" evidence="13">
    <location>
        <begin position="974"/>
        <end position="994"/>
    </location>
</feature>
<evidence type="ECO:0000256" key="7">
    <source>
        <dbReference type="ARBA" id="ARBA00022989"/>
    </source>
</evidence>
<keyword evidence="16" id="KW-1185">Reference proteome</keyword>
<feature type="transmembrane region" description="Helical" evidence="13">
    <location>
        <begin position="1340"/>
        <end position="1362"/>
    </location>
</feature>
<feature type="compositionally biased region" description="Polar residues" evidence="12">
    <location>
        <begin position="117"/>
        <end position="128"/>
    </location>
</feature>
<feature type="transmembrane region" description="Helical" evidence="13">
    <location>
        <begin position="1027"/>
        <end position="1048"/>
    </location>
</feature>
<feature type="domain" description="Amino acid permease/ SLC12A" evidence="14">
    <location>
        <begin position="945"/>
        <end position="1444"/>
    </location>
</feature>
<dbReference type="Proteomes" id="UP001302812">
    <property type="component" value="Unassembled WGS sequence"/>
</dbReference>
<feature type="region of interest" description="Disordered" evidence="12">
    <location>
        <begin position="800"/>
        <end position="823"/>
    </location>
</feature>
<dbReference type="InterPro" id="IPR004841">
    <property type="entry name" value="AA-permease/SLC12A_dom"/>
</dbReference>
<evidence type="ECO:0000256" key="9">
    <source>
        <dbReference type="PIRSR" id="PIRSR601382-1"/>
    </source>
</evidence>
<dbReference type="FunFam" id="1.20.1740.10:FF:000017">
    <property type="entry name" value="Amino acid permease"/>
    <property type="match status" value="1"/>
</dbReference>
<feature type="compositionally biased region" description="Basic residues" evidence="12">
    <location>
        <begin position="92"/>
        <end position="103"/>
    </location>
</feature>
<dbReference type="InterPro" id="IPR050524">
    <property type="entry name" value="APC_YAT"/>
</dbReference>
<dbReference type="NCBIfam" id="TIGR00913">
    <property type="entry name" value="2A0310"/>
    <property type="match status" value="1"/>
</dbReference>
<dbReference type="PANTHER" id="PTHR43341">
    <property type="entry name" value="AMINO ACID PERMEASE"/>
    <property type="match status" value="1"/>
</dbReference>
<feature type="transmembrane region" description="Helical" evidence="13">
    <location>
        <begin position="214"/>
        <end position="232"/>
    </location>
</feature>
<evidence type="ECO:0000256" key="11">
    <source>
        <dbReference type="RuleBase" id="RU361193"/>
    </source>
</evidence>
<dbReference type="GO" id="GO:0005509">
    <property type="term" value="F:calcium ion binding"/>
    <property type="evidence" value="ECO:0007669"/>
    <property type="project" value="InterPro"/>
</dbReference>
<reference evidence="15" key="2">
    <citation type="submission" date="2023-05" db="EMBL/GenBank/DDBJ databases">
        <authorList>
            <consortium name="Lawrence Berkeley National Laboratory"/>
            <person name="Steindorff A."/>
            <person name="Hensen N."/>
            <person name="Bonometti L."/>
            <person name="Westerberg I."/>
            <person name="Brannstrom I.O."/>
            <person name="Guillou S."/>
            <person name="Cros-Aarteil S."/>
            <person name="Calhoun S."/>
            <person name="Haridas S."/>
            <person name="Kuo A."/>
            <person name="Mondo S."/>
            <person name="Pangilinan J."/>
            <person name="Riley R."/>
            <person name="Labutti K."/>
            <person name="Andreopoulos B."/>
            <person name="Lipzen A."/>
            <person name="Chen C."/>
            <person name="Yanf M."/>
            <person name="Daum C."/>
            <person name="Ng V."/>
            <person name="Clum A."/>
            <person name="Ohm R."/>
            <person name="Martin F."/>
            <person name="Silar P."/>
            <person name="Natvig D."/>
            <person name="Lalanne C."/>
            <person name="Gautier V."/>
            <person name="Ament-Velasquez S.L."/>
            <person name="Kruys A."/>
            <person name="Hutchinson M.I."/>
            <person name="Powell A.J."/>
            <person name="Barry K."/>
            <person name="Miller A.N."/>
            <person name="Grigoriev I.V."/>
            <person name="Debuchy R."/>
            <person name="Gladieux P."/>
            <person name="Thoren M.H."/>
            <person name="Johannesson H."/>
        </authorList>
    </citation>
    <scope>NUCLEOTIDE SEQUENCE</scope>
    <source>
        <strain evidence="15">CBS 508.74</strain>
    </source>
</reference>
<feature type="region of interest" description="Disordered" evidence="12">
    <location>
        <begin position="1375"/>
        <end position="1397"/>
    </location>
</feature>
<keyword evidence="7 13" id="KW-1133">Transmembrane helix</keyword>
<feature type="active site" evidence="9">
    <location>
        <position position="498"/>
    </location>
</feature>
<feature type="transmembrane region" description="Helical" evidence="13">
    <location>
        <begin position="1298"/>
        <end position="1320"/>
    </location>
</feature>
<dbReference type="PROSITE" id="PS00218">
    <property type="entry name" value="AMINO_ACID_PERMEASE_1"/>
    <property type="match status" value="1"/>
</dbReference>
<reference evidence="15" key="1">
    <citation type="journal article" date="2023" name="Mol. Phylogenet. Evol.">
        <title>Genome-scale phylogeny and comparative genomics of the fungal order Sordariales.</title>
        <authorList>
            <person name="Hensen N."/>
            <person name="Bonometti L."/>
            <person name="Westerberg I."/>
            <person name="Brannstrom I.O."/>
            <person name="Guillou S."/>
            <person name="Cros-Aarteil S."/>
            <person name="Calhoun S."/>
            <person name="Haridas S."/>
            <person name="Kuo A."/>
            <person name="Mondo S."/>
            <person name="Pangilinan J."/>
            <person name="Riley R."/>
            <person name="LaButti K."/>
            <person name="Andreopoulos B."/>
            <person name="Lipzen A."/>
            <person name="Chen C."/>
            <person name="Yan M."/>
            <person name="Daum C."/>
            <person name="Ng V."/>
            <person name="Clum A."/>
            <person name="Steindorff A."/>
            <person name="Ohm R.A."/>
            <person name="Martin F."/>
            <person name="Silar P."/>
            <person name="Natvig D.O."/>
            <person name="Lalanne C."/>
            <person name="Gautier V."/>
            <person name="Ament-Velasquez S.L."/>
            <person name="Kruys A."/>
            <person name="Hutchinson M.I."/>
            <person name="Powell A.J."/>
            <person name="Barry K."/>
            <person name="Miller A.N."/>
            <person name="Grigoriev I.V."/>
            <person name="Debuchy R."/>
            <person name="Gladieux P."/>
            <person name="Hiltunen Thoren M."/>
            <person name="Johannesson H."/>
        </authorList>
    </citation>
    <scope>NUCLEOTIDE SEQUENCE</scope>
    <source>
        <strain evidence="15">CBS 508.74</strain>
    </source>
</reference>
<dbReference type="RefSeq" id="XP_064674003.1">
    <property type="nucleotide sequence ID" value="XM_064812521.1"/>
</dbReference>
<comment type="subcellular location">
    <subcellularLocation>
        <location evidence="1">Cell membrane</location>
        <topology evidence="1">Multi-pass membrane protein</topology>
    </subcellularLocation>
</comment>
<feature type="transmembrane region" description="Helical" evidence="13">
    <location>
        <begin position="1081"/>
        <end position="1106"/>
    </location>
</feature>
<feature type="active site" evidence="9">
    <location>
        <position position="671"/>
    </location>
</feature>
<comment type="similarity">
    <text evidence="2 11">Belongs to the glycosyl hydrolase 47 family.</text>
</comment>
<feature type="transmembrane region" description="Helical" evidence="13">
    <location>
        <begin position="1168"/>
        <end position="1189"/>
    </location>
</feature>
<dbReference type="EMBL" id="MU853333">
    <property type="protein sequence ID" value="KAK4116433.1"/>
    <property type="molecule type" value="Genomic_DNA"/>
</dbReference>
<keyword evidence="10" id="KW-1015">Disulfide bond</keyword>
<keyword evidence="11" id="KW-0326">Glycosidase</keyword>
<feature type="transmembrane region" description="Helical" evidence="13">
    <location>
        <begin position="1055"/>
        <end position="1075"/>
    </location>
</feature>
<evidence type="ECO:0000256" key="5">
    <source>
        <dbReference type="ARBA" id="ARBA00022692"/>
    </source>
</evidence>
<dbReference type="Pfam" id="PF01532">
    <property type="entry name" value="Glyco_hydro_47"/>
    <property type="match status" value="1"/>
</dbReference>
<evidence type="ECO:0000256" key="8">
    <source>
        <dbReference type="ARBA" id="ARBA00023136"/>
    </source>
</evidence>
<dbReference type="GO" id="GO:0015171">
    <property type="term" value="F:amino acid transmembrane transporter activity"/>
    <property type="evidence" value="ECO:0007669"/>
    <property type="project" value="TreeGrafter"/>
</dbReference>
<evidence type="ECO:0000256" key="12">
    <source>
        <dbReference type="SAM" id="MobiDB-lite"/>
    </source>
</evidence>
<keyword evidence="4" id="KW-1003">Cell membrane</keyword>
<evidence type="ECO:0000256" key="3">
    <source>
        <dbReference type="ARBA" id="ARBA00022448"/>
    </source>
</evidence>
<sequence>MNVRDPFNVRNPNRSPIAAWKGNPNYNRTSTDGFTALHHVIRTAATATRTAAADLRDKAGEAVLSAQQAISEAAISLERGEQAADEESQKQRQLKAKRKKRKYSGSNEDEKPARPTPDNQTQNSQDMSFTVPKNVPSFSNPQRQFEDRLWAAATSSSSSSRQRSAAGSGVLGGVQDLLSPRSSRAALPMYKDKPYASPPGRGSRWVRFRRKRTCALLLLVVAGLVWWTGLFAEHQERAVTKLNQWGWLSQEGTDGRGKSKADWLKRRERVVEAMELSWDAYERHAWGYDEFHPISKTGKQMAPKGLGWIIIDSLDTLMLMNLTSRLTHAREWLSKSLTWDQDQDVNTFETTIRMLGGLLSAHYLSTTFPDLAPIPDDDPGSPGEDLYLEKAKDLADRLMAAFDSPSGVPYASVNLAKYKGIVSHADLGASSTAETTTLQLEFKYLAKLTGEKDFWDKAERVMQLVDDNGAQDGLVPIFIFATTGKFHGQTIRLGSRGDSYYEYLIKQYLQTNKKESIYQDMWQEALRGVRKHLVTYTEPSQFTIIGERPSGLSGDLSPKMDHLVCFMPGTIALAATGGLPEREAKKLPTWTKEDEADMQLARELMHTCWGMYKWMATGLAGEITYFNIGNPPLPESAEHQTPAEFDPSPDAEWRKDFDVKPFDSHNLQRPETVESLFYMWRITGDIKYREWGWEMFKSFMNYTAVEEGGGFTSLSNANKIPPIAKDNMESFWLAETLNLQLALASTVDRDPDPPALSPVPNHAVPQWPMQRPKGAVAKQHDGCRSLSLCPNVSWSKITQHHHGELRSTNSASASARGTMMPPSRDVEMATFGLKEDSWPRGSMMSMRGASAYSYYDDETPRSRPIRRWLDSFRRDPGRHITPAFAIQTPEDLNIASAPRLSDDLPHAEGVSARDSQSQDGHYFDLHAANVGTANTLLSRELKGRHLQMIAIGGSIGTGLFVASGKALHTGGPAALLVAYVFVGVMLYCTIQALGELAVTFPVAGSFSAYSTRFLDPAWGFAMGWNYALQWLIVLPLEIIAASITVGYWNSNLSRSIFVTIFLSTIVIINLFGVKAYGEAEFLFAIIKITAVIGFILLGIVINIGGFPDEGYIGGKYWTDPGAFNNGFKGICTVFVTAAFAFTGTELVGLAAAEAVNPRRSLPTAIKQVFWRITLFYIVSLTLVGLLVPYNHPDLLGAKSVADASASPFVIAIESAGIGILPAVMNSVILVAVISVGNSAVFGSSRTLAALADQKQAPALLGYVDRRGRPLVAILVASLVGLLGYLADLERQPDVLNWLLAVSGLSSIFTWGSICLAHVRFRRAWAAKGRSVEELAFRSQVGVAGSWVGLALNVLVLVAQFWIAAWPIPPTPLPSTTSSSSSDSSFSSTEAAPLNGDSFSGATTRGGIESTGDAVQTFFLQFLCAPIVAAFYVGYKLWFRTRIVRIADIDVDTGRRGFNLPVLIAHEVEEMKAWPTWKRVYRFLC</sequence>
<keyword evidence="8 13" id="KW-0472">Membrane</keyword>
<evidence type="ECO:0000313" key="16">
    <source>
        <dbReference type="Proteomes" id="UP001302812"/>
    </source>
</evidence>
<evidence type="ECO:0000313" key="15">
    <source>
        <dbReference type="EMBL" id="KAK4116433.1"/>
    </source>
</evidence>
<evidence type="ECO:0000256" key="4">
    <source>
        <dbReference type="ARBA" id="ARBA00022475"/>
    </source>
</evidence>
<feature type="compositionally biased region" description="Low complexity" evidence="12">
    <location>
        <begin position="1375"/>
        <end position="1388"/>
    </location>
</feature>
<evidence type="ECO:0000256" key="1">
    <source>
        <dbReference type="ARBA" id="ARBA00004651"/>
    </source>
</evidence>
<feature type="disulfide bond" evidence="10">
    <location>
        <begin position="565"/>
        <end position="608"/>
    </location>
</feature>
<gene>
    <name evidence="15" type="ORF">N656DRAFT_723758</name>
</gene>
<keyword evidence="11 15" id="KW-0378">Hydrolase</keyword>
<dbReference type="PRINTS" id="PR00747">
    <property type="entry name" value="GLYHDRLASE47"/>
</dbReference>
<dbReference type="InterPro" id="IPR036026">
    <property type="entry name" value="Seven-hairpin_glycosidases"/>
</dbReference>
<dbReference type="Gene3D" id="1.20.1740.10">
    <property type="entry name" value="Amino acid/polyamine transporter I"/>
    <property type="match status" value="1"/>
</dbReference>
<dbReference type="GO" id="GO:0005886">
    <property type="term" value="C:plasma membrane"/>
    <property type="evidence" value="ECO:0007669"/>
    <property type="project" value="UniProtKB-SubCell"/>
</dbReference>
<dbReference type="InterPro" id="IPR004762">
    <property type="entry name" value="Amino_acid_permease_fungi"/>
</dbReference>
<protein>
    <recommendedName>
        <fullName evidence="11">alpha-1,2-Mannosidase</fullName>
        <ecNumber evidence="11">3.2.1.-</ecNumber>
    </recommendedName>
</protein>
<dbReference type="EC" id="3.2.1.-" evidence="11"/>
<evidence type="ECO:0000259" key="14">
    <source>
        <dbReference type="Pfam" id="PF00324"/>
    </source>
</evidence>
<keyword evidence="3" id="KW-0813">Transport</keyword>
<keyword evidence="6" id="KW-0029">Amino-acid transport</keyword>
<feature type="compositionally biased region" description="Basic and acidic residues" evidence="12">
    <location>
        <begin position="78"/>
        <end position="90"/>
    </location>
</feature>
<accession>A0AAN6TL14</accession>
<organism evidence="15 16">
    <name type="scientific">Canariomyces notabilis</name>
    <dbReference type="NCBI Taxonomy" id="2074819"/>
    <lineage>
        <taxon>Eukaryota</taxon>
        <taxon>Fungi</taxon>
        <taxon>Dikarya</taxon>
        <taxon>Ascomycota</taxon>
        <taxon>Pezizomycotina</taxon>
        <taxon>Sordariomycetes</taxon>
        <taxon>Sordariomycetidae</taxon>
        <taxon>Sordariales</taxon>
        <taxon>Chaetomiaceae</taxon>
        <taxon>Canariomyces</taxon>
    </lineage>
</organism>
<feature type="compositionally biased region" description="Low complexity" evidence="12">
    <location>
        <begin position="151"/>
        <end position="168"/>
    </location>
</feature>
<dbReference type="InterPro" id="IPR012341">
    <property type="entry name" value="6hp_glycosidase-like_sf"/>
</dbReference>
<feature type="compositionally biased region" description="Polar residues" evidence="12">
    <location>
        <begin position="806"/>
        <end position="815"/>
    </location>
</feature>
<dbReference type="GO" id="GO:0036503">
    <property type="term" value="P:ERAD pathway"/>
    <property type="evidence" value="ECO:0007669"/>
    <property type="project" value="UniProtKB-ARBA"/>
</dbReference>
<feature type="region of interest" description="Disordered" evidence="12">
    <location>
        <begin position="1"/>
        <end position="24"/>
    </location>
</feature>
<comment type="caution">
    <text evidence="15">The sequence shown here is derived from an EMBL/GenBank/DDBJ whole genome shotgun (WGS) entry which is preliminary data.</text>
</comment>
<dbReference type="GO" id="GO:0004571">
    <property type="term" value="F:mannosyl-oligosaccharide 1,2-alpha-mannosidase activity"/>
    <property type="evidence" value="ECO:0007669"/>
    <property type="project" value="InterPro"/>
</dbReference>
<keyword evidence="5 13" id="KW-0812">Transmembrane</keyword>
<feature type="region of interest" description="Disordered" evidence="12">
    <location>
        <begin position="78"/>
        <end position="177"/>
    </location>
</feature>
<feature type="transmembrane region" description="Helical" evidence="13">
    <location>
        <begin position="1417"/>
        <end position="1434"/>
    </location>
</feature>
<name>A0AAN6TL14_9PEZI</name>
<evidence type="ECO:0000256" key="2">
    <source>
        <dbReference type="ARBA" id="ARBA00007658"/>
    </source>
</evidence>
<dbReference type="InterPro" id="IPR004840">
    <property type="entry name" value="Amino_acid_permease_CS"/>
</dbReference>
<proteinExistence type="inferred from homology"/>
<dbReference type="PANTHER" id="PTHR43341:SF1">
    <property type="entry name" value="GENERAL AMINO-ACID PERMEASE GAP1"/>
    <property type="match status" value="1"/>
</dbReference>
<dbReference type="GeneID" id="89936646"/>
<feature type="transmembrane region" description="Helical" evidence="13">
    <location>
        <begin position="945"/>
        <end position="962"/>
    </location>
</feature>
<evidence type="ECO:0000256" key="13">
    <source>
        <dbReference type="SAM" id="Phobius"/>
    </source>
</evidence>
<dbReference type="Gene3D" id="1.50.10.10">
    <property type="match status" value="1"/>
</dbReference>
<dbReference type="GO" id="GO:0005975">
    <property type="term" value="P:carbohydrate metabolic process"/>
    <property type="evidence" value="ECO:0007669"/>
    <property type="project" value="InterPro"/>
</dbReference>
<dbReference type="SUPFAM" id="SSF48225">
    <property type="entry name" value="Seven-hairpin glycosidases"/>
    <property type="match status" value="1"/>
</dbReference>